<feature type="transmembrane region" description="Helical" evidence="1">
    <location>
        <begin position="5"/>
        <end position="23"/>
    </location>
</feature>
<evidence type="ECO:0008006" key="4">
    <source>
        <dbReference type="Google" id="ProtNLM"/>
    </source>
</evidence>
<proteinExistence type="predicted"/>
<dbReference type="eggNOG" id="ENOG502TJM6">
    <property type="taxonomic scope" value="Eukaryota"/>
</dbReference>
<accession>G0MUB8</accession>
<protein>
    <recommendedName>
        <fullName evidence="4">G-protein coupled receptors family 1 profile domain-containing protein</fullName>
    </recommendedName>
</protein>
<dbReference type="PANTHER" id="PTHR47321:SF1">
    <property type="entry name" value="G-PROTEIN COUPLED RECEPTORS FAMILY 1 PROFILE DOMAIN-CONTAINING PROTEIN-RELATED"/>
    <property type="match status" value="1"/>
</dbReference>
<sequence length="204" mass="24013">MKARFAVLILLVVTIIWSIWHGWLYSHYELVKGQTCGEEKVKSYELRIDREFLLTIKSFDEKVTCGFFAILTFFIVVLFVKLRRAIRRIEHEHDDSIVLVFLTTLMFFISEGLYASWVFYNHVLLKRYYTIQWSFIRYRIVSKTVISICYVTHCFVCMISSYDYWEACKKIFRRKKGLLIPKPDAGSISTVRTSVLSNTGVAIS</sequence>
<keyword evidence="1" id="KW-1133">Transmembrane helix</keyword>
<dbReference type="InParanoid" id="G0MUB8"/>
<dbReference type="AlphaFoldDB" id="G0MUB8"/>
<dbReference type="Gene3D" id="1.20.1070.10">
    <property type="entry name" value="Rhodopsin 7-helix transmembrane proteins"/>
    <property type="match status" value="1"/>
</dbReference>
<dbReference type="InterPro" id="IPR019427">
    <property type="entry name" value="7TM_GPCR_serpentine_rcpt_Srw"/>
</dbReference>
<dbReference type="OrthoDB" id="5907204at2759"/>
<dbReference type="Proteomes" id="UP000008068">
    <property type="component" value="Unassembled WGS sequence"/>
</dbReference>
<feature type="transmembrane region" description="Helical" evidence="1">
    <location>
        <begin position="67"/>
        <end position="86"/>
    </location>
</feature>
<feature type="transmembrane region" description="Helical" evidence="1">
    <location>
        <begin position="98"/>
        <end position="120"/>
    </location>
</feature>
<evidence type="ECO:0000256" key="1">
    <source>
        <dbReference type="SAM" id="Phobius"/>
    </source>
</evidence>
<dbReference type="HOGENOM" id="CLU_1344296_0_0_1"/>
<dbReference type="PANTHER" id="PTHR47321">
    <property type="entry name" value="SERPENTINE RECEPTOR, CLASS W"/>
    <property type="match status" value="1"/>
</dbReference>
<evidence type="ECO:0000313" key="3">
    <source>
        <dbReference type="Proteomes" id="UP000008068"/>
    </source>
</evidence>
<feature type="transmembrane region" description="Helical" evidence="1">
    <location>
        <begin position="140"/>
        <end position="165"/>
    </location>
</feature>
<evidence type="ECO:0000313" key="2">
    <source>
        <dbReference type="EMBL" id="EGT44087.1"/>
    </source>
</evidence>
<dbReference type="SUPFAM" id="SSF81321">
    <property type="entry name" value="Family A G protein-coupled receptor-like"/>
    <property type="match status" value="1"/>
</dbReference>
<keyword evidence="1" id="KW-0472">Membrane</keyword>
<dbReference type="EMBL" id="GL379812">
    <property type="protein sequence ID" value="EGT44087.1"/>
    <property type="molecule type" value="Genomic_DNA"/>
</dbReference>
<keyword evidence="3" id="KW-1185">Reference proteome</keyword>
<dbReference type="Pfam" id="PF10324">
    <property type="entry name" value="7TM_GPCR_Srw"/>
    <property type="match status" value="1"/>
</dbReference>
<reference evidence="3" key="1">
    <citation type="submission" date="2011-07" db="EMBL/GenBank/DDBJ databases">
        <authorList>
            <consortium name="Caenorhabditis brenneri Sequencing and Analysis Consortium"/>
            <person name="Wilson R.K."/>
        </authorList>
    </citation>
    <scope>NUCLEOTIDE SEQUENCE [LARGE SCALE GENOMIC DNA]</scope>
    <source>
        <strain evidence="3">PB2801</strain>
    </source>
</reference>
<keyword evidence="1" id="KW-0812">Transmembrane</keyword>
<dbReference type="GO" id="GO:0008528">
    <property type="term" value="F:G protein-coupled peptide receptor activity"/>
    <property type="evidence" value="ECO:0007669"/>
    <property type="project" value="InterPro"/>
</dbReference>
<name>G0MUB8_CAEBE</name>
<gene>
    <name evidence="2" type="ORF">CAEBREN_29107</name>
</gene>
<organism evidence="3">
    <name type="scientific">Caenorhabditis brenneri</name>
    <name type="common">Nematode worm</name>
    <dbReference type="NCBI Taxonomy" id="135651"/>
    <lineage>
        <taxon>Eukaryota</taxon>
        <taxon>Metazoa</taxon>
        <taxon>Ecdysozoa</taxon>
        <taxon>Nematoda</taxon>
        <taxon>Chromadorea</taxon>
        <taxon>Rhabditida</taxon>
        <taxon>Rhabditina</taxon>
        <taxon>Rhabditomorpha</taxon>
        <taxon>Rhabditoidea</taxon>
        <taxon>Rhabditidae</taxon>
        <taxon>Peloderinae</taxon>
        <taxon>Caenorhabditis</taxon>
    </lineage>
</organism>